<feature type="domain" description="23S rRNA (guanine(745)-N(1))-methyltransferase N-terminal" evidence="4">
    <location>
        <begin position="10"/>
        <end position="51"/>
    </location>
</feature>
<feature type="binding site" evidence="1">
    <location>
        <position position="31"/>
    </location>
    <ligand>
        <name>Zn(2+)</name>
        <dbReference type="ChEBI" id="CHEBI:29105"/>
    </ligand>
</feature>
<dbReference type="PIRSF" id="PIRSF018249">
    <property type="entry name" value="MyrA_prd"/>
    <property type="match status" value="1"/>
</dbReference>
<dbReference type="GO" id="GO:0008168">
    <property type="term" value="F:methyltransferase activity"/>
    <property type="evidence" value="ECO:0007669"/>
    <property type="project" value="UniProtKB-KW"/>
</dbReference>
<organism evidence="5 6">
    <name type="scientific">Subdoligranulum variabile</name>
    <dbReference type="NCBI Taxonomy" id="214851"/>
    <lineage>
        <taxon>Bacteria</taxon>
        <taxon>Bacillati</taxon>
        <taxon>Bacillota</taxon>
        <taxon>Clostridia</taxon>
        <taxon>Eubacteriales</taxon>
        <taxon>Oscillospiraceae</taxon>
        <taxon>Subdoligranulum</taxon>
    </lineage>
</organism>
<feature type="binding site" evidence="2">
    <location>
        <position position="73"/>
    </location>
    <ligand>
        <name>S-adenosyl-L-methionine</name>
        <dbReference type="ChEBI" id="CHEBI:59789"/>
    </ligand>
</feature>
<keyword evidence="2" id="KW-0949">S-adenosyl-L-methionine</keyword>
<dbReference type="InterPro" id="IPR048647">
    <property type="entry name" value="RlmA_N"/>
</dbReference>
<feature type="binding site" evidence="1">
    <location>
        <position position="27"/>
    </location>
    <ligand>
        <name>Zn(2+)</name>
        <dbReference type="ChEBI" id="CHEBI:29105"/>
    </ligand>
</feature>
<reference evidence="5" key="2">
    <citation type="submission" date="2021-09" db="EMBL/GenBank/DDBJ databases">
        <authorList>
            <person name="Gilroy R."/>
        </authorList>
    </citation>
    <scope>NUCLEOTIDE SEQUENCE</scope>
    <source>
        <strain evidence="5">ChiBcec21-2208</strain>
    </source>
</reference>
<keyword evidence="1" id="KW-0862">Zinc</keyword>
<feature type="binding site" evidence="2">
    <location>
        <position position="186"/>
    </location>
    <ligand>
        <name>S-adenosyl-L-methionine</name>
        <dbReference type="ChEBI" id="CHEBI:59789"/>
    </ligand>
</feature>
<evidence type="ECO:0000313" key="6">
    <source>
        <dbReference type="Proteomes" id="UP000782880"/>
    </source>
</evidence>
<comment type="caution">
    <text evidence="5">The sequence shown here is derived from an EMBL/GenBank/DDBJ whole genome shotgun (WGS) entry which is preliminary data.</text>
</comment>
<protein>
    <submittedName>
        <fullName evidence="5">Methyltransferase domain-containing protein</fullName>
    </submittedName>
</protein>
<dbReference type="SUPFAM" id="SSF53335">
    <property type="entry name" value="S-adenosyl-L-methionine-dependent methyltransferases"/>
    <property type="match status" value="1"/>
</dbReference>
<accession>A0A921IKE7</accession>
<dbReference type="CDD" id="cd02440">
    <property type="entry name" value="AdoMet_MTases"/>
    <property type="match status" value="1"/>
</dbReference>
<feature type="binding site" evidence="1">
    <location>
        <position position="14"/>
    </location>
    <ligand>
        <name>Zn(2+)</name>
        <dbReference type="ChEBI" id="CHEBI:29105"/>
    </ligand>
</feature>
<dbReference type="Gene3D" id="3.40.50.150">
    <property type="entry name" value="Vaccinia Virus protein VP39"/>
    <property type="match status" value="1"/>
</dbReference>
<dbReference type="Proteomes" id="UP000782880">
    <property type="component" value="Unassembled WGS sequence"/>
</dbReference>
<keyword evidence="5" id="KW-0808">Transferase</keyword>
<evidence type="ECO:0000256" key="2">
    <source>
        <dbReference type="PIRSR" id="PIRSR018249-2"/>
    </source>
</evidence>
<dbReference type="Pfam" id="PF13649">
    <property type="entry name" value="Methyltransf_25"/>
    <property type="match status" value="1"/>
</dbReference>
<reference evidence="5" key="1">
    <citation type="journal article" date="2021" name="PeerJ">
        <title>Extensive microbial diversity within the chicken gut microbiome revealed by metagenomics and culture.</title>
        <authorList>
            <person name="Gilroy R."/>
            <person name="Ravi A."/>
            <person name="Getino M."/>
            <person name="Pursley I."/>
            <person name="Horton D.L."/>
            <person name="Alikhan N.F."/>
            <person name="Baker D."/>
            <person name="Gharbi K."/>
            <person name="Hall N."/>
            <person name="Watson M."/>
            <person name="Adriaenssens E.M."/>
            <person name="Foster-Nyarko E."/>
            <person name="Jarju S."/>
            <person name="Secka A."/>
            <person name="Antonio M."/>
            <person name="Oren A."/>
            <person name="Chaudhuri R.R."/>
            <person name="La Ragione R."/>
            <person name="Hildebrand F."/>
            <person name="Pallen M.J."/>
        </authorList>
    </citation>
    <scope>NUCLEOTIDE SEQUENCE</scope>
    <source>
        <strain evidence="5">ChiBcec21-2208</strain>
    </source>
</reference>
<dbReference type="GO" id="GO:0046872">
    <property type="term" value="F:metal ion binding"/>
    <property type="evidence" value="ECO:0007669"/>
    <property type="project" value="UniProtKB-KW"/>
</dbReference>
<dbReference type="InterPro" id="IPR041698">
    <property type="entry name" value="Methyltransf_25"/>
</dbReference>
<proteinExistence type="predicted"/>
<evidence type="ECO:0000259" key="4">
    <source>
        <dbReference type="Pfam" id="PF21302"/>
    </source>
</evidence>
<dbReference type="EMBL" id="DYVE01000226">
    <property type="protein sequence ID" value="HJG28711.1"/>
    <property type="molecule type" value="Genomic_DNA"/>
</dbReference>
<evidence type="ECO:0000313" key="5">
    <source>
        <dbReference type="EMBL" id="HJG28711.1"/>
    </source>
</evidence>
<gene>
    <name evidence="5" type="ORF">K8V20_08750</name>
</gene>
<keyword evidence="1" id="KW-0479">Metal-binding</keyword>
<dbReference type="InterPro" id="IPR016718">
    <property type="entry name" value="rRNA_m1G-MeTrfase_A_prd"/>
</dbReference>
<feature type="binding site" evidence="1">
    <location>
        <position position="11"/>
    </location>
    <ligand>
        <name>Zn(2+)</name>
        <dbReference type="ChEBI" id="CHEBI:29105"/>
    </ligand>
</feature>
<dbReference type="AlphaFoldDB" id="A0A921IKE7"/>
<feature type="domain" description="Methyltransferase" evidence="3">
    <location>
        <begin position="92"/>
        <end position="175"/>
    </location>
</feature>
<dbReference type="Pfam" id="PF21302">
    <property type="entry name" value="Zn_ribbon_RlmA"/>
    <property type="match status" value="1"/>
</dbReference>
<name>A0A921IKE7_9FIRM</name>
<sequence>MTPALAGALRCPVCAGPLLLVGRSLRCPKAHSFDLAREGYANLLAIQKKHAADPGDGKEMVRARRAFLATGHYQPLMAVLAELCGTLPHEKIVDAGCGEGSYDRFLYDALGEPQIVGFDLSKEAVRLAARLVPEAAFCVGGSFSAPVRDGWADLLLNIFSPFAGAEFSRMLRPGGHLIYAVPTARHLYGLKEVLYTTPYENEVKDTRYEGFDFVTEREAAATLTLEGESVQQLFAMTPYYWNTPAEGAARLAECDRLTTEIGFRFLVYRRQSE</sequence>
<dbReference type="GO" id="GO:0032259">
    <property type="term" value="P:methylation"/>
    <property type="evidence" value="ECO:0007669"/>
    <property type="project" value="UniProtKB-KW"/>
</dbReference>
<evidence type="ECO:0000259" key="3">
    <source>
        <dbReference type="Pfam" id="PF13649"/>
    </source>
</evidence>
<evidence type="ECO:0000256" key="1">
    <source>
        <dbReference type="PIRSR" id="PIRSR018249-1"/>
    </source>
</evidence>
<feature type="binding site" evidence="2">
    <location>
        <begin position="99"/>
        <end position="100"/>
    </location>
    <ligand>
        <name>S-adenosyl-L-methionine</name>
        <dbReference type="ChEBI" id="CHEBI:59789"/>
    </ligand>
</feature>
<dbReference type="InterPro" id="IPR029063">
    <property type="entry name" value="SAM-dependent_MTases_sf"/>
</dbReference>
<keyword evidence="5" id="KW-0489">Methyltransferase</keyword>